<evidence type="ECO:0000259" key="8">
    <source>
        <dbReference type="SMART" id="SM01005"/>
    </source>
</evidence>
<accession>A0A846QKP0</accession>
<evidence type="ECO:0000313" key="9">
    <source>
        <dbReference type="EMBL" id="NJB67022.1"/>
    </source>
</evidence>
<dbReference type="Pfam" id="PF01168">
    <property type="entry name" value="Ala_racemase_N"/>
    <property type="match status" value="1"/>
</dbReference>
<evidence type="ECO:0000256" key="5">
    <source>
        <dbReference type="HAMAP-Rule" id="MF_01201"/>
    </source>
</evidence>
<protein>
    <recommendedName>
        <fullName evidence="5">Alanine racemase</fullName>
        <ecNumber evidence="5">5.1.1.1</ecNumber>
    </recommendedName>
</protein>
<evidence type="ECO:0000256" key="2">
    <source>
        <dbReference type="ARBA" id="ARBA00001933"/>
    </source>
</evidence>
<evidence type="ECO:0000256" key="6">
    <source>
        <dbReference type="PIRSR" id="PIRSR600821-50"/>
    </source>
</evidence>
<keyword evidence="10" id="KW-1185">Reference proteome</keyword>
<feature type="domain" description="Alanine racemase C-terminal" evidence="8">
    <location>
        <begin position="246"/>
        <end position="373"/>
    </location>
</feature>
<dbReference type="FunFam" id="3.20.20.10:FF:000002">
    <property type="entry name" value="Alanine racemase"/>
    <property type="match status" value="1"/>
</dbReference>
<comment type="similarity">
    <text evidence="5">Belongs to the alanine racemase family.</text>
</comment>
<keyword evidence="4 5" id="KW-0413">Isomerase</keyword>
<comment type="function">
    <text evidence="5">Catalyzes the interconversion of L-alanine and D-alanine. May also act on other amino acids.</text>
</comment>
<dbReference type="PANTHER" id="PTHR30511">
    <property type="entry name" value="ALANINE RACEMASE"/>
    <property type="match status" value="1"/>
</dbReference>
<evidence type="ECO:0000256" key="3">
    <source>
        <dbReference type="ARBA" id="ARBA00022898"/>
    </source>
</evidence>
<sequence length="373" mass="40493">MTIAYNHLETIVYPERIAENWRRLEAIGGHACAVIKADAYGHGLLETARALDRAGAHTLGAGTVEEAARIRADGYSGRVMSLLGAQLDTDFELAARERIVPFTGRMEQLRRMDETGRRLGMRVPIALKLDTGMGRLGFVPEDAPALAEALADMSGVEVSMVCSHLATADMPEERDYVLEQGRRFANAVDVLRRAGYAFEANLANSAALLAYPELRHDAQRPGISLYGCNVFWGTDMAELGADFAPAMEVRSRVYQVHELKTGQSVNYGRTFVAPCDMRVAIIAAGYSDNFPRALSNRGFANIGGTRVPLVGRVCMQMSALDVTELPGVKPGDDVWLLGGPGAGAIRAEEVADWCGTISYEVLCLLGQNPRRFA</sequence>
<proteinExistence type="inferred from homology"/>
<dbReference type="NCBIfam" id="TIGR00492">
    <property type="entry name" value="alr"/>
    <property type="match status" value="1"/>
</dbReference>
<dbReference type="GO" id="GO:0008784">
    <property type="term" value="F:alanine racemase activity"/>
    <property type="evidence" value="ECO:0007669"/>
    <property type="project" value="UniProtKB-UniRule"/>
</dbReference>
<dbReference type="HAMAP" id="MF_01201">
    <property type="entry name" value="Ala_racemase"/>
    <property type="match status" value="1"/>
</dbReference>
<comment type="pathway">
    <text evidence="5">Amino-acid biosynthesis; D-alanine biosynthesis; D-alanine from L-alanine: step 1/1.</text>
</comment>
<reference evidence="9 10" key="1">
    <citation type="submission" date="2020-03" db="EMBL/GenBank/DDBJ databases">
        <title>Genomic Encyclopedia of Type Strains, Phase IV (KMG-IV): sequencing the most valuable type-strain genomes for metagenomic binning, comparative biology and taxonomic classification.</title>
        <authorList>
            <person name="Goeker M."/>
        </authorList>
    </citation>
    <scope>NUCLEOTIDE SEQUENCE [LARGE SCALE GENOMIC DNA]</scope>
    <source>
        <strain evidence="9 10">DSM 24233</strain>
    </source>
</reference>
<dbReference type="CDD" id="cd00430">
    <property type="entry name" value="PLPDE_III_AR"/>
    <property type="match status" value="1"/>
</dbReference>
<evidence type="ECO:0000256" key="4">
    <source>
        <dbReference type="ARBA" id="ARBA00023235"/>
    </source>
</evidence>
<dbReference type="EC" id="5.1.1.1" evidence="5"/>
<organism evidence="9 10">
    <name type="scientific">Desulfobaculum xiamenense</name>
    <dbReference type="NCBI Taxonomy" id="995050"/>
    <lineage>
        <taxon>Bacteria</taxon>
        <taxon>Pseudomonadati</taxon>
        <taxon>Thermodesulfobacteriota</taxon>
        <taxon>Desulfovibrionia</taxon>
        <taxon>Desulfovibrionales</taxon>
        <taxon>Desulfovibrionaceae</taxon>
        <taxon>Desulfobaculum</taxon>
    </lineage>
</organism>
<feature type="modified residue" description="N6-(pyridoxal phosphate)lysine" evidence="5 6">
    <location>
        <position position="36"/>
    </location>
</feature>
<evidence type="ECO:0000256" key="1">
    <source>
        <dbReference type="ARBA" id="ARBA00000316"/>
    </source>
</evidence>
<comment type="caution">
    <text evidence="9">The sequence shown here is derived from an EMBL/GenBank/DDBJ whole genome shotgun (WGS) entry which is preliminary data.</text>
</comment>
<dbReference type="InterPro" id="IPR000821">
    <property type="entry name" value="Ala_racemase"/>
</dbReference>
<keyword evidence="3 5" id="KW-0663">Pyridoxal phosphate</keyword>
<comment type="cofactor">
    <cofactor evidence="2 5 6">
        <name>pyridoxal 5'-phosphate</name>
        <dbReference type="ChEBI" id="CHEBI:597326"/>
    </cofactor>
</comment>
<dbReference type="Pfam" id="PF00842">
    <property type="entry name" value="Ala_racemase_C"/>
    <property type="match status" value="1"/>
</dbReference>
<dbReference type="GO" id="GO:0030632">
    <property type="term" value="P:D-alanine biosynthetic process"/>
    <property type="evidence" value="ECO:0007669"/>
    <property type="project" value="UniProtKB-UniRule"/>
</dbReference>
<dbReference type="SUPFAM" id="SSF51419">
    <property type="entry name" value="PLP-binding barrel"/>
    <property type="match status" value="1"/>
</dbReference>
<dbReference type="Proteomes" id="UP000580856">
    <property type="component" value="Unassembled WGS sequence"/>
</dbReference>
<evidence type="ECO:0000256" key="7">
    <source>
        <dbReference type="PIRSR" id="PIRSR600821-52"/>
    </source>
</evidence>
<comment type="catalytic activity">
    <reaction evidence="1 5">
        <text>L-alanine = D-alanine</text>
        <dbReference type="Rhea" id="RHEA:20249"/>
        <dbReference type="ChEBI" id="CHEBI:57416"/>
        <dbReference type="ChEBI" id="CHEBI:57972"/>
        <dbReference type="EC" id="5.1.1.1"/>
    </reaction>
</comment>
<dbReference type="SMART" id="SM01005">
    <property type="entry name" value="Ala_racemase_C"/>
    <property type="match status" value="1"/>
</dbReference>
<dbReference type="EMBL" id="JAATJA010000001">
    <property type="protein sequence ID" value="NJB67022.1"/>
    <property type="molecule type" value="Genomic_DNA"/>
</dbReference>
<evidence type="ECO:0000313" key="10">
    <source>
        <dbReference type="Proteomes" id="UP000580856"/>
    </source>
</evidence>
<feature type="binding site" evidence="5 7">
    <location>
        <position position="315"/>
    </location>
    <ligand>
        <name>substrate</name>
    </ligand>
</feature>
<dbReference type="PANTHER" id="PTHR30511:SF0">
    <property type="entry name" value="ALANINE RACEMASE, CATABOLIC-RELATED"/>
    <property type="match status" value="1"/>
</dbReference>
<name>A0A846QKP0_9BACT</name>
<dbReference type="Gene3D" id="2.40.37.10">
    <property type="entry name" value="Lyase, Ornithine Decarboxylase, Chain A, domain 1"/>
    <property type="match status" value="1"/>
</dbReference>
<dbReference type="GO" id="GO:0030170">
    <property type="term" value="F:pyridoxal phosphate binding"/>
    <property type="evidence" value="ECO:0007669"/>
    <property type="project" value="UniProtKB-UniRule"/>
</dbReference>
<dbReference type="PROSITE" id="PS00395">
    <property type="entry name" value="ALANINE_RACEMASE"/>
    <property type="match status" value="1"/>
</dbReference>
<dbReference type="GO" id="GO:0005829">
    <property type="term" value="C:cytosol"/>
    <property type="evidence" value="ECO:0007669"/>
    <property type="project" value="TreeGrafter"/>
</dbReference>
<dbReference type="RefSeq" id="WP_167940111.1">
    <property type="nucleotide sequence ID" value="NZ_JAATJA010000001.1"/>
</dbReference>
<dbReference type="UniPathway" id="UPA00042">
    <property type="reaction ID" value="UER00497"/>
</dbReference>
<dbReference type="InterPro" id="IPR001608">
    <property type="entry name" value="Ala_racemase_N"/>
</dbReference>
<dbReference type="Gene3D" id="3.20.20.10">
    <property type="entry name" value="Alanine racemase"/>
    <property type="match status" value="1"/>
</dbReference>
<dbReference type="InterPro" id="IPR011079">
    <property type="entry name" value="Ala_racemase_C"/>
</dbReference>
<feature type="binding site" evidence="5 7">
    <location>
        <position position="135"/>
    </location>
    <ligand>
        <name>substrate</name>
    </ligand>
</feature>
<dbReference type="PRINTS" id="PR00992">
    <property type="entry name" value="ALARACEMASE"/>
</dbReference>
<dbReference type="AlphaFoldDB" id="A0A846QKP0"/>
<feature type="active site" description="Proton acceptor; specific for D-alanine" evidence="5">
    <location>
        <position position="36"/>
    </location>
</feature>
<feature type="active site" description="Proton acceptor; specific for L-alanine" evidence="5">
    <location>
        <position position="267"/>
    </location>
</feature>
<dbReference type="InterPro" id="IPR009006">
    <property type="entry name" value="Ala_racemase/Decarboxylase_C"/>
</dbReference>
<dbReference type="InterPro" id="IPR029066">
    <property type="entry name" value="PLP-binding_barrel"/>
</dbReference>
<dbReference type="SUPFAM" id="SSF50621">
    <property type="entry name" value="Alanine racemase C-terminal domain-like"/>
    <property type="match status" value="1"/>
</dbReference>
<dbReference type="InterPro" id="IPR020622">
    <property type="entry name" value="Ala_racemase_pyridoxalP-BS"/>
</dbReference>
<gene>
    <name evidence="9" type="ORF">GGQ74_000662</name>
</gene>